<dbReference type="InterPro" id="IPR051952">
    <property type="entry name" value="Golgi-autophagy_related"/>
</dbReference>
<feature type="region of interest" description="Disordered" evidence="6">
    <location>
        <begin position="180"/>
        <end position="221"/>
    </location>
</feature>
<comment type="subcellular location">
    <subcellularLocation>
        <location evidence="2">Cytoplasm</location>
    </subcellularLocation>
    <subcellularLocation>
        <location evidence="1">Endomembrane system</location>
        <topology evidence="1">Peripheral membrane protein</topology>
    </subcellularLocation>
</comment>
<name>A0AAX4P248_9CHLO</name>
<dbReference type="PANTHER" id="PTHR23157">
    <property type="entry name" value="GRIP AND COILED-COIL DOMAIN-CONTAINING PROTEIN 1"/>
    <property type="match status" value="1"/>
</dbReference>
<evidence type="ECO:0000256" key="2">
    <source>
        <dbReference type="ARBA" id="ARBA00004496"/>
    </source>
</evidence>
<evidence type="ECO:0000256" key="1">
    <source>
        <dbReference type="ARBA" id="ARBA00004184"/>
    </source>
</evidence>
<gene>
    <name evidence="8" type="ORF">HKI87_02g15790</name>
</gene>
<feature type="domain" description="GRIP" evidence="7">
    <location>
        <begin position="788"/>
        <end position="838"/>
    </location>
</feature>
<dbReference type="PANTHER" id="PTHR23157:SF25">
    <property type="entry name" value="GRIP AND COILED-COIL DOMAIN-CONTAINING PROTEIN 1"/>
    <property type="match status" value="1"/>
</dbReference>
<keyword evidence="5" id="KW-0472">Membrane</keyword>
<dbReference type="AlphaFoldDB" id="A0AAX4P248"/>
<dbReference type="GO" id="GO:0005794">
    <property type="term" value="C:Golgi apparatus"/>
    <property type="evidence" value="ECO:0007669"/>
    <property type="project" value="TreeGrafter"/>
</dbReference>
<evidence type="ECO:0000259" key="7">
    <source>
        <dbReference type="PROSITE" id="PS50913"/>
    </source>
</evidence>
<protein>
    <submittedName>
        <fullName evidence="8">GRIP domain-containing protein</fullName>
    </submittedName>
</protein>
<evidence type="ECO:0000313" key="8">
    <source>
        <dbReference type="EMBL" id="WZN60051.1"/>
    </source>
</evidence>
<dbReference type="PROSITE" id="PS50913">
    <property type="entry name" value="GRIP"/>
    <property type="match status" value="1"/>
</dbReference>
<evidence type="ECO:0000256" key="5">
    <source>
        <dbReference type="ARBA" id="ARBA00023136"/>
    </source>
</evidence>
<feature type="region of interest" description="Disordered" evidence="6">
    <location>
        <begin position="466"/>
        <end position="501"/>
    </location>
</feature>
<keyword evidence="4" id="KW-0175">Coiled coil</keyword>
<proteinExistence type="predicted"/>
<sequence length="860" mass="96801">MKAFRSKISSAAGRIKDGIERSVLAEEPSTSGGRTSRRGSRSEAAEDDEETFVRLPLESAKRLRCFAKGDVGEIIARHLKEKEELLGEILALRDLCLKCAPNTEVKLLVDQSKAAKVVEVTRATNTAMVLSLKDEMASLRAQGHGEGLQGGDGGGSAKKIAALEWKLEELESEVTMLREEATDYEQENESLQQQVSELKSMAASPPTPSSSDSSPLESTVEQLKQDLAMKTAECKSANAKVQSHQRKAKEIQRQYKLLKEKQKQLVADAAAVKEEDSKVCLQLKIMEGHSNDDVVVVKRLEYEIEEMRTAHNTLLEAKAEVESELKGARSKVLKLQKVGKNQKAKIEKMQLDLAHEKDKTRGALEEAKSAFHLKKKAEKDMQSAGMKLEGSLDSLRQEKKTVEDELESARRQLELNGKLEEELADTREQAEETRQKLASASEVLQAENGRLEDELANAREEIENLKAKGNRRSEDVAEAQTRSSKLKEELASAREELDDTRQQLASASEMLQAENGRLEEELASAREEIEDLKAKEDQEDMMDKFCRLLVTEDRSTWSSPLVSAVGTVEERAAQAERRRLDDMTERERAKTEELGQELEERTKELQELKEGQVLREEEGRESLEAKIGELQEQILQRDSEIELQKRMVAEVTERLDERRLEMEKASLEAEKGSNEELAQVLEELAQVREELKSVRNKARMMMEAKDKEIQASKARMMMEDSPAKLPEVPVGDPPTKSEADGLTSKLEDANKLVLSLQDALADSERTHELRDISEKVLKEEIQEMRRNEKRGKVDVTYVKNVLLKGFESGELDPHSSLVTVLSRLLEFSPEELKKIPAARSWKISLPDLMSPRKGNHTQHK</sequence>
<evidence type="ECO:0000256" key="4">
    <source>
        <dbReference type="ARBA" id="ARBA00023054"/>
    </source>
</evidence>
<dbReference type="InterPro" id="IPR000237">
    <property type="entry name" value="GRIP_dom"/>
</dbReference>
<dbReference type="Pfam" id="PF01465">
    <property type="entry name" value="GRIP"/>
    <property type="match status" value="1"/>
</dbReference>
<evidence type="ECO:0000313" key="9">
    <source>
        <dbReference type="Proteomes" id="UP001472866"/>
    </source>
</evidence>
<dbReference type="SMART" id="SM00755">
    <property type="entry name" value="Grip"/>
    <property type="match status" value="1"/>
</dbReference>
<feature type="compositionally biased region" description="Low complexity" evidence="6">
    <location>
        <begin position="209"/>
        <end position="218"/>
    </location>
</feature>
<dbReference type="Gene3D" id="1.10.287.1490">
    <property type="match status" value="1"/>
</dbReference>
<feature type="region of interest" description="Disordered" evidence="6">
    <location>
        <begin position="570"/>
        <end position="620"/>
    </location>
</feature>
<evidence type="ECO:0000256" key="3">
    <source>
        <dbReference type="ARBA" id="ARBA00022490"/>
    </source>
</evidence>
<feature type="region of interest" description="Disordered" evidence="6">
    <location>
        <begin position="19"/>
        <end position="49"/>
    </location>
</feature>
<accession>A0AAX4P248</accession>
<feature type="region of interest" description="Disordered" evidence="6">
    <location>
        <begin position="374"/>
        <end position="451"/>
    </location>
</feature>
<evidence type="ECO:0000256" key="6">
    <source>
        <dbReference type="SAM" id="MobiDB-lite"/>
    </source>
</evidence>
<dbReference type="Proteomes" id="UP001472866">
    <property type="component" value="Chromosome 02"/>
</dbReference>
<dbReference type="EMBL" id="CP151502">
    <property type="protein sequence ID" value="WZN60051.1"/>
    <property type="molecule type" value="Genomic_DNA"/>
</dbReference>
<feature type="compositionally biased region" description="Basic and acidic residues" evidence="6">
    <location>
        <begin position="466"/>
        <end position="475"/>
    </location>
</feature>
<feature type="compositionally biased region" description="Basic and acidic residues" evidence="6">
    <location>
        <begin position="395"/>
        <end position="435"/>
    </location>
</feature>
<organism evidence="8 9">
    <name type="scientific">Chloropicon roscoffensis</name>
    <dbReference type="NCBI Taxonomy" id="1461544"/>
    <lineage>
        <taxon>Eukaryota</taxon>
        <taxon>Viridiplantae</taxon>
        <taxon>Chlorophyta</taxon>
        <taxon>Chloropicophyceae</taxon>
        <taxon>Chloropicales</taxon>
        <taxon>Chloropicaceae</taxon>
        <taxon>Chloropicon</taxon>
    </lineage>
</organism>
<keyword evidence="9" id="KW-1185">Reference proteome</keyword>
<reference evidence="8 9" key="1">
    <citation type="submission" date="2024-03" db="EMBL/GenBank/DDBJ databases">
        <title>Complete genome sequence of the green alga Chloropicon roscoffensis RCC1871.</title>
        <authorList>
            <person name="Lemieux C."/>
            <person name="Pombert J.-F."/>
            <person name="Otis C."/>
            <person name="Turmel M."/>
        </authorList>
    </citation>
    <scope>NUCLEOTIDE SEQUENCE [LARGE SCALE GENOMIC DNA]</scope>
    <source>
        <strain evidence="8 9">RCC1871</strain>
    </source>
</reference>
<feature type="compositionally biased region" description="Basic and acidic residues" evidence="6">
    <location>
        <begin position="485"/>
        <end position="501"/>
    </location>
</feature>
<keyword evidence="3" id="KW-0963">Cytoplasm</keyword>